<dbReference type="SUPFAM" id="SSF144232">
    <property type="entry name" value="HIT/MYND zinc finger-like"/>
    <property type="match status" value="1"/>
</dbReference>
<dbReference type="RefSeq" id="XP_001875433.1">
    <property type="nucleotide sequence ID" value="XM_001875398.1"/>
</dbReference>
<gene>
    <name evidence="6" type="ORF">LACBIDRAFT_306076</name>
</gene>
<proteinExistence type="predicted"/>
<dbReference type="AlphaFoldDB" id="B0CSN7"/>
<evidence type="ECO:0000256" key="3">
    <source>
        <dbReference type="ARBA" id="ARBA00022833"/>
    </source>
</evidence>
<evidence type="ECO:0000313" key="7">
    <source>
        <dbReference type="Proteomes" id="UP000001194"/>
    </source>
</evidence>
<name>B0CSN7_LACBS</name>
<dbReference type="OrthoDB" id="432970at2759"/>
<dbReference type="HOGENOM" id="CLU_096558_0_0_1"/>
<protein>
    <submittedName>
        <fullName evidence="6">Predicted protein</fullName>
    </submittedName>
</protein>
<evidence type="ECO:0000256" key="2">
    <source>
        <dbReference type="ARBA" id="ARBA00022771"/>
    </source>
</evidence>
<dbReference type="Pfam" id="PF01753">
    <property type="entry name" value="zf-MYND"/>
    <property type="match status" value="1"/>
</dbReference>
<dbReference type="GO" id="GO:0008270">
    <property type="term" value="F:zinc ion binding"/>
    <property type="evidence" value="ECO:0007669"/>
    <property type="project" value="UniProtKB-KW"/>
</dbReference>
<evidence type="ECO:0000259" key="5">
    <source>
        <dbReference type="PROSITE" id="PS50865"/>
    </source>
</evidence>
<organism evidence="7">
    <name type="scientific">Laccaria bicolor (strain S238N-H82 / ATCC MYA-4686)</name>
    <name type="common">Bicoloured deceiver</name>
    <name type="synonym">Laccaria laccata var. bicolor</name>
    <dbReference type="NCBI Taxonomy" id="486041"/>
    <lineage>
        <taxon>Eukaryota</taxon>
        <taxon>Fungi</taxon>
        <taxon>Dikarya</taxon>
        <taxon>Basidiomycota</taxon>
        <taxon>Agaricomycotina</taxon>
        <taxon>Agaricomycetes</taxon>
        <taxon>Agaricomycetidae</taxon>
        <taxon>Agaricales</taxon>
        <taxon>Agaricineae</taxon>
        <taxon>Hydnangiaceae</taxon>
        <taxon>Laccaria</taxon>
    </lineage>
</organism>
<evidence type="ECO:0000256" key="1">
    <source>
        <dbReference type="ARBA" id="ARBA00022723"/>
    </source>
</evidence>
<keyword evidence="2 4" id="KW-0863">Zinc-finger</keyword>
<dbReference type="InterPro" id="IPR002893">
    <property type="entry name" value="Znf_MYND"/>
</dbReference>
<keyword evidence="7" id="KW-1185">Reference proteome</keyword>
<evidence type="ECO:0000256" key="4">
    <source>
        <dbReference type="PROSITE-ProRule" id="PRU00134"/>
    </source>
</evidence>
<dbReference type="GeneID" id="6070749"/>
<dbReference type="InParanoid" id="B0CSN7"/>
<reference evidence="6 7" key="1">
    <citation type="journal article" date="2008" name="Nature">
        <title>The genome of Laccaria bicolor provides insights into mycorrhizal symbiosis.</title>
        <authorList>
            <person name="Martin F."/>
            <person name="Aerts A."/>
            <person name="Ahren D."/>
            <person name="Brun A."/>
            <person name="Danchin E.G.J."/>
            <person name="Duchaussoy F."/>
            <person name="Gibon J."/>
            <person name="Kohler A."/>
            <person name="Lindquist E."/>
            <person name="Pereda V."/>
            <person name="Salamov A."/>
            <person name="Shapiro H.J."/>
            <person name="Wuyts J."/>
            <person name="Blaudez D."/>
            <person name="Buee M."/>
            <person name="Brokstein P."/>
            <person name="Canbaeck B."/>
            <person name="Cohen D."/>
            <person name="Courty P.E."/>
            <person name="Coutinho P.M."/>
            <person name="Delaruelle C."/>
            <person name="Detter J.C."/>
            <person name="Deveau A."/>
            <person name="DiFazio S."/>
            <person name="Duplessis S."/>
            <person name="Fraissinet-Tachet L."/>
            <person name="Lucic E."/>
            <person name="Frey-Klett P."/>
            <person name="Fourrey C."/>
            <person name="Feussner I."/>
            <person name="Gay G."/>
            <person name="Grimwood J."/>
            <person name="Hoegger P.J."/>
            <person name="Jain P."/>
            <person name="Kilaru S."/>
            <person name="Labbe J."/>
            <person name="Lin Y.C."/>
            <person name="Legue V."/>
            <person name="Le Tacon F."/>
            <person name="Marmeisse R."/>
            <person name="Melayah D."/>
            <person name="Montanini B."/>
            <person name="Muratet M."/>
            <person name="Nehls U."/>
            <person name="Niculita-Hirzel H."/>
            <person name="Oudot-Le Secq M.P."/>
            <person name="Peter M."/>
            <person name="Quesneville H."/>
            <person name="Rajashekar B."/>
            <person name="Reich M."/>
            <person name="Rouhier N."/>
            <person name="Schmutz J."/>
            <person name="Yin T."/>
            <person name="Chalot M."/>
            <person name="Henrissat B."/>
            <person name="Kuees U."/>
            <person name="Lucas S."/>
            <person name="Van de Peer Y."/>
            <person name="Podila G.K."/>
            <person name="Polle A."/>
            <person name="Pukkila P.J."/>
            <person name="Richardson P.M."/>
            <person name="Rouze P."/>
            <person name="Sanders I.R."/>
            <person name="Stajich J.E."/>
            <person name="Tunlid A."/>
            <person name="Tuskan G."/>
            <person name="Grigoriev I.V."/>
        </authorList>
    </citation>
    <scope>NUCLEOTIDE SEQUENCE [LARGE SCALE GENOMIC DNA]</scope>
    <source>
        <strain evidence="7">S238N-H82 / ATCC MYA-4686</strain>
    </source>
</reference>
<sequence>MGACWADECLNEAKFKCSGCKTAWYCRPECQHAAWATHKKECKINRMIYDMEQKNEKETAQKPIEKPRTTHCTGCNVKYSRDYGSDQICPDCGYTTCESCSCHNSRGSCYCPNSNFGYSYCEREPQWYHMSSRTGRMYKGDYHPTDVYGVDLKDHMEIFEDEARECNNCGKVVRCLKKEVVS</sequence>
<evidence type="ECO:0000313" key="6">
    <source>
        <dbReference type="EMBL" id="EDR14874.1"/>
    </source>
</evidence>
<keyword evidence="3" id="KW-0862">Zinc</keyword>
<dbReference type="Proteomes" id="UP000001194">
    <property type="component" value="Unassembled WGS sequence"/>
</dbReference>
<dbReference type="EMBL" id="DS547092">
    <property type="protein sequence ID" value="EDR14874.1"/>
    <property type="molecule type" value="Genomic_DNA"/>
</dbReference>
<dbReference type="PROSITE" id="PS50865">
    <property type="entry name" value="ZF_MYND_2"/>
    <property type="match status" value="1"/>
</dbReference>
<feature type="domain" description="MYND-type" evidence="5">
    <location>
        <begin position="6"/>
        <end position="42"/>
    </location>
</feature>
<keyword evidence="1" id="KW-0479">Metal-binding</keyword>
<dbReference type="KEGG" id="lbc:LACBIDRAFT_306076"/>
<dbReference type="Gene3D" id="6.10.140.2220">
    <property type="match status" value="1"/>
</dbReference>
<accession>B0CSN7</accession>